<dbReference type="Pfam" id="PF05461">
    <property type="entry name" value="ApoL"/>
    <property type="match status" value="1"/>
</dbReference>
<evidence type="ECO:0000256" key="1">
    <source>
        <dbReference type="ARBA" id="ARBA00010090"/>
    </source>
</evidence>
<sequence length="66" mass="6223">MAMVNKARTIQKVGLSGTTVSNALAITGAVLAPVTFGGSLALTAIGSVVGLAAASGGFAAVALAVH</sequence>
<reference evidence="3" key="1">
    <citation type="submission" date="2017-05" db="UniProtKB">
        <authorList>
            <consortium name="EnsemblMetazoa"/>
        </authorList>
    </citation>
    <scope>IDENTIFICATION</scope>
</reference>
<feature type="transmembrane region" description="Helical" evidence="2">
    <location>
        <begin position="12"/>
        <end position="34"/>
    </location>
</feature>
<dbReference type="AlphaFoldDB" id="A0A1X7TSG5"/>
<accession>A0A1X7TSG5</accession>
<evidence type="ECO:0000313" key="3">
    <source>
        <dbReference type="EnsemblMetazoa" id="Aqu2.1.17904_001"/>
    </source>
</evidence>
<dbReference type="InParanoid" id="A0A1X7TSG5"/>
<name>A0A1X7TSG5_AMPQE</name>
<dbReference type="EnsemblMetazoa" id="Aqu2.1.17904_001">
    <property type="protein sequence ID" value="Aqu2.1.17904_001"/>
    <property type="gene ID" value="Aqu2.1.17904"/>
</dbReference>
<dbReference type="InterPro" id="IPR008405">
    <property type="entry name" value="ApoL"/>
</dbReference>
<proteinExistence type="inferred from homology"/>
<organism evidence="3">
    <name type="scientific">Amphimedon queenslandica</name>
    <name type="common">Sponge</name>
    <dbReference type="NCBI Taxonomy" id="400682"/>
    <lineage>
        <taxon>Eukaryota</taxon>
        <taxon>Metazoa</taxon>
        <taxon>Porifera</taxon>
        <taxon>Demospongiae</taxon>
        <taxon>Heteroscleromorpha</taxon>
        <taxon>Haplosclerida</taxon>
        <taxon>Niphatidae</taxon>
        <taxon>Amphimedon</taxon>
    </lineage>
</organism>
<evidence type="ECO:0000256" key="2">
    <source>
        <dbReference type="SAM" id="Phobius"/>
    </source>
</evidence>
<keyword evidence="2" id="KW-0472">Membrane</keyword>
<keyword evidence="2" id="KW-0812">Transmembrane</keyword>
<dbReference type="GO" id="GO:0005576">
    <property type="term" value="C:extracellular region"/>
    <property type="evidence" value="ECO:0007669"/>
    <property type="project" value="InterPro"/>
</dbReference>
<comment type="similarity">
    <text evidence="1">Belongs to the apolipoprotein L family.</text>
</comment>
<keyword evidence="2" id="KW-1133">Transmembrane helix</keyword>
<dbReference type="OrthoDB" id="8954335at2759"/>
<dbReference type="GO" id="GO:0042157">
    <property type="term" value="P:lipoprotein metabolic process"/>
    <property type="evidence" value="ECO:0007669"/>
    <property type="project" value="InterPro"/>
</dbReference>
<dbReference type="GO" id="GO:0008289">
    <property type="term" value="F:lipid binding"/>
    <property type="evidence" value="ECO:0007669"/>
    <property type="project" value="InterPro"/>
</dbReference>
<feature type="transmembrane region" description="Helical" evidence="2">
    <location>
        <begin position="40"/>
        <end position="65"/>
    </location>
</feature>
<dbReference type="GO" id="GO:0006869">
    <property type="term" value="P:lipid transport"/>
    <property type="evidence" value="ECO:0007669"/>
    <property type="project" value="InterPro"/>
</dbReference>
<protein>
    <submittedName>
        <fullName evidence="3">Uncharacterized protein</fullName>
    </submittedName>
</protein>